<dbReference type="PATRIC" id="fig|322095.3.peg.1310"/>
<evidence type="ECO:0000313" key="4">
    <source>
        <dbReference type="Proteomes" id="UP000070224"/>
    </source>
</evidence>
<sequence>MLFIMFLHLNRENAGLPSITIIEEQPIYAVLWSWLRMINLTGVDVFILISGYFAIRPRVNSVISLFFQGIFYSVGMYAFWVLTKQADFSLGELSMHLKPMKVYWFFGSYVWLVLLAPVLNRYVESATKREFGLFLVVYYFFACGMEWWMSASSELQRGYSVLAFIGLYLLARYVRLHGGRWCELAPRYDLLIFLGSTALSALLALVLFWGMGRPLVGDDALVDRLVSYTSPLCIVASLSLLLFFSKIKLGYVRWINWLAASSFSVYLLHEEYVTRDHYGALANYIGDHYAKPVSLLLLMALVLGVYLATTLIDQVRKQVWKLLLAPVIGWIESGLAGRLKL</sequence>
<name>A0A134B6B6_9PORP</name>
<keyword evidence="1" id="KW-0472">Membrane</keyword>
<reference evidence="4" key="1">
    <citation type="submission" date="2016-01" db="EMBL/GenBank/DDBJ databases">
        <authorList>
            <person name="Mitreva M."/>
            <person name="Pepin K.H."/>
            <person name="Mihindukulasuriya K.A."/>
            <person name="Fulton R."/>
            <person name="Fronick C."/>
            <person name="O'Laughlin M."/>
            <person name="Miner T."/>
            <person name="Herter B."/>
            <person name="Rosa B.A."/>
            <person name="Cordes M."/>
            <person name="Tomlinson C."/>
            <person name="Wollam A."/>
            <person name="Palsikar V.B."/>
            <person name="Mardis E.R."/>
            <person name="Wilson R.K."/>
        </authorList>
    </citation>
    <scope>NUCLEOTIDE SEQUENCE [LARGE SCALE GENOMIC DNA]</scope>
    <source>
        <strain evidence="4">KA00683</strain>
    </source>
</reference>
<evidence type="ECO:0000256" key="1">
    <source>
        <dbReference type="SAM" id="Phobius"/>
    </source>
</evidence>
<feature type="transmembrane region" description="Helical" evidence="1">
    <location>
        <begin position="289"/>
        <end position="312"/>
    </location>
</feature>
<protein>
    <recommendedName>
        <fullName evidence="2">Acyltransferase 3 domain-containing protein</fullName>
    </recommendedName>
</protein>
<feature type="transmembrane region" description="Helical" evidence="1">
    <location>
        <begin position="157"/>
        <end position="176"/>
    </location>
</feature>
<feature type="transmembrane region" description="Helical" evidence="1">
    <location>
        <begin position="34"/>
        <end position="55"/>
    </location>
</feature>
<feature type="transmembrane region" description="Helical" evidence="1">
    <location>
        <begin position="131"/>
        <end position="151"/>
    </location>
</feature>
<comment type="caution">
    <text evidence="3">The sequence shown here is derived from an EMBL/GenBank/DDBJ whole genome shotgun (WGS) entry which is preliminary data.</text>
</comment>
<proteinExistence type="predicted"/>
<feature type="transmembrane region" description="Helical" evidence="1">
    <location>
        <begin position="251"/>
        <end position="269"/>
    </location>
</feature>
<organism evidence="3 4">
    <name type="scientific">Porphyromonas somerae</name>
    <dbReference type="NCBI Taxonomy" id="322095"/>
    <lineage>
        <taxon>Bacteria</taxon>
        <taxon>Pseudomonadati</taxon>
        <taxon>Bacteroidota</taxon>
        <taxon>Bacteroidia</taxon>
        <taxon>Bacteroidales</taxon>
        <taxon>Porphyromonadaceae</taxon>
        <taxon>Porphyromonas</taxon>
    </lineage>
</organism>
<accession>A0A134B6B6</accession>
<dbReference type="STRING" id="322095.HMPREF3185_01323"/>
<evidence type="ECO:0000313" key="3">
    <source>
        <dbReference type="EMBL" id="KXB75477.1"/>
    </source>
</evidence>
<dbReference type="EMBL" id="LSDK01000091">
    <property type="protein sequence ID" value="KXB75477.1"/>
    <property type="molecule type" value="Genomic_DNA"/>
</dbReference>
<feature type="domain" description="Acyltransferase 3" evidence="2">
    <location>
        <begin position="1"/>
        <end position="305"/>
    </location>
</feature>
<dbReference type="InterPro" id="IPR002656">
    <property type="entry name" value="Acyl_transf_3_dom"/>
</dbReference>
<dbReference type="GO" id="GO:0016747">
    <property type="term" value="F:acyltransferase activity, transferring groups other than amino-acyl groups"/>
    <property type="evidence" value="ECO:0007669"/>
    <property type="project" value="InterPro"/>
</dbReference>
<dbReference type="Proteomes" id="UP000070224">
    <property type="component" value="Unassembled WGS sequence"/>
</dbReference>
<dbReference type="Pfam" id="PF01757">
    <property type="entry name" value="Acyl_transf_3"/>
    <property type="match status" value="1"/>
</dbReference>
<keyword evidence="4" id="KW-1185">Reference proteome</keyword>
<feature type="transmembrane region" description="Helical" evidence="1">
    <location>
        <begin position="225"/>
        <end position="244"/>
    </location>
</feature>
<dbReference type="AlphaFoldDB" id="A0A134B6B6"/>
<feature type="transmembrane region" description="Helical" evidence="1">
    <location>
        <begin position="188"/>
        <end position="210"/>
    </location>
</feature>
<feature type="transmembrane region" description="Helical" evidence="1">
    <location>
        <begin position="62"/>
        <end position="82"/>
    </location>
</feature>
<keyword evidence="1" id="KW-1133">Transmembrane helix</keyword>
<feature type="transmembrane region" description="Helical" evidence="1">
    <location>
        <begin position="102"/>
        <end position="119"/>
    </location>
</feature>
<gene>
    <name evidence="3" type="ORF">HMPREF3185_01323</name>
</gene>
<evidence type="ECO:0000259" key="2">
    <source>
        <dbReference type="Pfam" id="PF01757"/>
    </source>
</evidence>
<keyword evidence="1" id="KW-0812">Transmembrane</keyword>